<protein>
    <submittedName>
        <fullName evidence="1">8103_t:CDS:1</fullName>
    </submittedName>
</protein>
<dbReference type="AlphaFoldDB" id="A0A9N9D2A1"/>
<accession>A0A9N9D2A1</accession>
<keyword evidence="2" id="KW-1185">Reference proteome</keyword>
<organism evidence="1 2">
    <name type="scientific">Funneliformis mosseae</name>
    <name type="common">Endomycorrhizal fungus</name>
    <name type="synonym">Glomus mosseae</name>
    <dbReference type="NCBI Taxonomy" id="27381"/>
    <lineage>
        <taxon>Eukaryota</taxon>
        <taxon>Fungi</taxon>
        <taxon>Fungi incertae sedis</taxon>
        <taxon>Mucoromycota</taxon>
        <taxon>Glomeromycotina</taxon>
        <taxon>Glomeromycetes</taxon>
        <taxon>Glomerales</taxon>
        <taxon>Glomeraceae</taxon>
        <taxon>Funneliformis</taxon>
    </lineage>
</organism>
<dbReference type="Proteomes" id="UP000789375">
    <property type="component" value="Unassembled WGS sequence"/>
</dbReference>
<proteinExistence type="predicted"/>
<gene>
    <name evidence="1" type="ORF">FMOSSE_LOCUS9961</name>
</gene>
<dbReference type="EMBL" id="CAJVPP010003093">
    <property type="protein sequence ID" value="CAG8620570.1"/>
    <property type="molecule type" value="Genomic_DNA"/>
</dbReference>
<comment type="caution">
    <text evidence="1">The sequence shown here is derived from an EMBL/GenBank/DDBJ whole genome shotgun (WGS) entry which is preliminary data.</text>
</comment>
<evidence type="ECO:0000313" key="2">
    <source>
        <dbReference type="Proteomes" id="UP000789375"/>
    </source>
</evidence>
<feature type="non-terminal residue" evidence="1">
    <location>
        <position position="42"/>
    </location>
</feature>
<sequence length="42" mass="4603">MADTNNFHEQDVLTSSDEFNQIIFGGGIGIPDPPINSTKRII</sequence>
<reference evidence="1" key="1">
    <citation type="submission" date="2021-06" db="EMBL/GenBank/DDBJ databases">
        <authorList>
            <person name="Kallberg Y."/>
            <person name="Tangrot J."/>
            <person name="Rosling A."/>
        </authorList>
    </citation>
    <scope>NUCLEOTIDE SEQUENCE</scope>
    <source>
        <strain evidence="1">87-6 pot B 2015</strain>
    </source>
</reference>
<evidence type="ECO:0000313" key="1">
    <source>
        <dbReference type="EMBL" id="CAG8620570.1"/>
    </source>
</evidence>
<name>A0A9N9D2A1_FUNMO</name>